<dbReference type="InterPro" id="IPR005135">
    <property type="entry name" value="Endo/exonuclease/phosphatase"/>
</dbReference>
<evidence type="ECO:0000256" key="14">
    <source>
        <dbReference type="ARBA" id="ARBA00022842"/>
    </source>
</evidence>
<proteinExistence type="inferred from homology"/>
<keyword evidence="13" id="KW-0269">Exonuclease</keyword>
<feature type="compositionally biased region" description="Low complexity" evidence="23">
    <location>
        <begin position="172"/>
        <end position="197"/>
    </location>
</feature>
<evidence type="ECO:0000313" key="25">
    <source>
        <dbReference type="EMBL" id="OCB90356.1"/>
    </source>
</evidence>
<evidence type="ECO:0000256" key="2">
    <source>
        <dbReference type="ARBA" id="ARBA00001946"/>
    </source>
</evidence>
<evidence type="ECO:0000256" key="16">
    <source>
        <dbReference type="ARBA" id="ARBA00023015"/>
    </source>
</evidence>
<comment type="subcellular location">
    <subcellularLocation>
        <location evidence="4">Cytoplasm</location>
    </subcellularLocation>
    <subcellularLocation>
        <location evidence="3">Nucleus</location>
    </subcellularLocation>
</comment>
<dbReference type="PROSITE" id="PS51450">
    <property type="entry name" value="LRR"/>
    <property type="match status" value="1"/>
</dbReference>
<feature type="compositionally biased region" description="Polar residues" evidence="23">
    <location>
        <begin position="713"/>
        <end position="727"/>
    </location>
</feature>
<feature type="region of interest" description="Disordered" evidence="23">
    <location>
        <begin position="54"/>
        <end position="111"/>
    </location>
</feature>
<dbReference type="GO" id="GO:0005737">
    <property type="term" value="C:cytoplasm"/>
    <property type="evidence" value="ECO:0007669"/>
    <property type="project" value="UniProtKB-SubCell"/>
</dbReference>
<keyword evidence="14" id="KW-0460">Magnesium</keyword>
<dbReference type="GO" id="GO:0004535">
    <property type="term" value="F:poly(A)-specific ribonuclease activity"/>
    <property type="evidence" value="ECO:0007669"/>
    <property type="project" value="UniProtKB-EC"/>
</dbReference>
<keyword evidence="16" id="KW-0805">Transcription regulation</keyword>
<dbReference type="PANTHER" id="PTHR12121:SF100">
    <property type="entry name" value="POLY(A)-SPECIFIC RIBONUCLEASE"/>
    <property type="match status" value="1"/>
</dbReference>
<feature type="region of interest" description="Disordered" evidence="23">
    <location>
        <begin position="560"/>
        <end position="579"/>
    </location>
</feature>
<dbReference type="SUPFAM" id="SSF52058">
    <property type="entry name" value="L domain-like"/>
    <property type="match status" value="1"/>
</dbReference>
<feature type="region of interest" description="Disordered" evidence="23">
    <location>
        <begin position="130"/>
        <end position="200"/>
    </location>
</feature>
<dbReference type="InterPro" id="IPR036691">
    <property type="entry name" value="Endo/exonu/phosph_ase_sf"/>
</dbReference>
<reference evidence="25" key="1">
    <citation type="submission" date="2016-06" db="EMBL/GenBank/DDBJ databases">
        <title>Draft Genome sequence of the fungus Inonotus baumii.</title>
        <authorList>
            <person name="Zhu H."/>
            <person name="Lin W."/>
        </authorList>
    </citation>
    <scope>NUCLEOTIDE SEQUENCE</scope>
    <source>
        <strain evidence="25">821</strain>
    </source>
</reference>
<dbReference type="GO" id="GO:0003723">
    <property type="term" value="F:RNA binding"/>
    <property type="evidence" value="ECO:0007669"/>
    <property type="project" value="UniProtKB-KW"/>
</dbReference>
<evidence type="ECO:0000256" key="22">
    <source>
        <dbReference type="ARBA" id="ARBA00033317"/>
    </source>
</evidence>
<evidence type="ECO:0000256" key="3">
    <source>
        <dbReference type="ARBA" id="ARBA00004123"/>
    </source>
</evidence>
<evidence type="ECO:0000256" key="5">
    <source>
        <dbReference type="ARBA" id="ARBA00010774"/>
    </source>
</evidence>
<feature type="compositionally biased region" description="Polar residues" evidence="23">
    <location>
        <begin position="80"/>
        <end position="111"/>
    </location>
</feature>
<dbReference type="AlphaFoldDB" id="A0A9Q5I296"/>
<dbReference type="OrthoDB" id="428734at2759"/>
<sequence length="727" mass="81340">MYFNPPPQTSPAINHKLQSHHDAWGRPTHQHHVLAGASGVGPPTPGYTLYANGALPHHAHPHIPQHPPLPHSHSQHHHQNSLTLPNYSSPPNGVSLQQSHPLTTSPPSTAPIMSQHWQQQLLKYDMVRASRSPHHRARQNAIASRPTAKSAITITDPNRAKTPAEVKEDGSGSDSGEGTPENHPSSTTAPVAPSSGSISNHVRESSWHSLDMGGIQLKNIPRSSGLWSFTFLQNLYLNHNALQTIPPEIARLRNLELLDLSGNLLTSVPPELGMVTNLKELYLFDNHLVTLPFELGTLHQLRTIGIEGNPLSPDLKEIIQRDGTPALIAYLRDAAPIPEPPPQREWISLHSEIERKTMEADPFNETFTIMCYNILCERAATERLYGYTPKRVLEWSTRKDVILDQIKRYSSDFVCLQEVDVGQYEDFFLHHLSDAGYEGVFWPKSRAATMDDSQRRLVDGCATFFKPAKYNLVEKQLIEFRRVAMQREDFKKTDDMFNRVLQRDNIAVVTLFENRTTGSRLIVVNLHLHWDARHCDVKLVQVALLIEEVDKIAARFARYPPPPPKTGMDETSSRPSPAYSDATKIPTIICGDFNSIPESGVYEFLANGTIPADHPDFLSRVYGQYTSEGLRHRLGLRSAYAGIGELPSTNFTPTFQGVLDYIWYTANNLTVTSLLGEIDKDYLSKVVGFPNAHFPSDHIAIASEFRIKPPKETPSNQPTFPSSRLSS</sequence>
<dbReference type="FunFam" id="3.60.10.10:FF:000037">
    <property type="entry name" value="Glucose-repressible alcohol dehydrogenase transcriptional effector"/>
    <property type="match status" value="1"/>
</dbReference>
<evidence type="ECO:0000256" key="7">
    <source>
        <dbReference type="ARBA" id="ARBA00022490"/>
    </source>
</evidence>
<evidence type="ECO:0000256" key="23">
    <source>
        <dbReference type="SAM" id="MobiDB-lite"/>
    </source>
</evidence>
<protein>
    <recommendedName>
        <fullName evidence="19">CCR4-Not complex 3'-5'-exoribonuclease subunit Ccr4</fullName>
        <ecNumber evidence="6">3.1.13.4</ecNumber>
    </recommendedName>
    <alternativeName>
        <fullName evidence="20">Carbon catabolite repressor protein 4</fullName>
    </alternativeName>
    <alternativeName>
        <fullName evidence="21">Cytoplasmic deadenylase</fullName>
    </alternativeName>
    <alternativeName>
        <fullName evidence="22">Glucose-repressible alcohol dehydrogenase transcriptional effector</fullName>
    </alternativeName>
</protein>
<dbReference type="CDD" id="cd09097">
    <property type="entry name" value="Deadenylase_CCR4"/>
    <property type="match status" value="1"/>
</dbReference>
<keyword evidence="11" id="KW-0677">Repeat</keyword>
<dbReference type="EMBL" id="LNZH02000135">
    <property type="protein sequence ID" value="OCB90356.1"/>
    <property type="molecule type" value="Genomic_DNA"/>
</dbReference>
<evidence type="ECO:0000256" key="8">
    <source>
        <dbReference type="ARBA" id="ARBA00022614"/>
    </source>
</evidence>
<dbReference type="Pfam" id="PF13855">
    <property type="entry name" value="LRR_8"/>
    <property type="match status" value="1"/>
</dbReference>
<keyword evidence="18" id="KW-0539">Nucleus</keyword>
<dbReference type="Pfam" id="PF03372">
    <property type="entry name" value="Exo_endo_phos"/>
    <property type="match status" value="1"/>
</dbReference>
<evidence type="ECO:0000256" key="12">
    <source>
        <dbReference type="ARBA" id="ARBA00022801"/>
    </source>
</evidence>
<evidence type="ECO:0000256" key="13">
    <source>
        <dbReference type="ARBA" id="ARBA00022839"/>
    </source>
</evidence>
<comment type="cofactor">
    <cofactor evidence="2">
        <name>Mg(2+)</name>
        <dbReference type="ChEBI" id="CHEBI:18420"/>
    </cofactor>
</comment>
<keyword evidence="10" id="KW-0479">Metal-binding</keyword>
<evidence type="ECO:0000256" key="9">
    <source>
        <dbReference type="ARBA" id="ARBA00022722"/>
    </source>
</evidence>
<dbReference type="Gene3D" id="3.60.10.10">
    <property type="entry name" value="Endonuclease/exonuclease/phosphatase"/>
    <property type="match status" value="1"/>
</dbReference>
<comment type="caution">
    <text evidence="25">The sequence shown here is derived from an EMBL/GenBank/DDBJ whole genome shotgun (WGS) entry which is preliminary data.</text>
</comment>
<dbReference type="InterPro" id="IPR003591">
    <property type="entry name" value="Leu-rich_rpt_typical-subtyp"/>
</dbReference>
<feature type="compositionally biased region" description="Basic and acidic residues" evidence="23">
    <location>
        <begin position="158"/>
        <end position="170"/>
    </location>
</feature>
<evidence type="ECO:0000256" key="1">
    <source>
        <dbReference type="ARBA" id="ARBA00001663"/>
    </source>
</evidence>
<evidence type="ECO:0000256" key="18">
    <source>
        <dbReference type="ARBA" id="ARBA00023242"/>
    </source>
</evidence>
<feature type="domain" description="Endonuclease/exonuclease/phosphatase" evidence="24">
    <location>
        <begin position="372"/>
        <end position="698"/>
    </location>
</feature>
<dbReference type="SUPFAM" id="SSF56219">
    <property type="entry name" value="DNase I-like"/>
    <property type="match status" value="1"/>
</dbReference>
<evidence type="ECO:0000256" key="6">
    <source>
        <dbReference type="ARBA" id="ARBA00012161"/>
    </source>
</evidence>
<evidence type="ECO:0000256" key="21">
    <source>
        <dbReference type="ARBA" id="ARBA00031469"/>
    </source>
</evidence>
<dbReference type="Proteomes" id="UP000757232">
    <property type="component" value="Unassembled WGS sequence"/>
</dbReference>
<accession>A0A9Q5I296</accession>
<dbReference type="EC" id="3.1.13.4" evidence="6"/>
<evidence type="ECO:0000256" key="19">
    <source>
        <dbReference type="ARBA" id="ARBA00023475"/>
    </source>
</evidence>
<evidence type="ECO:0000256" key="11">
    <source>
        <dbReference type="ARBA" id="ARBA00022737"/>
    </source>
</evidence>
<evidence type="ECO:0000256" key="17">
    <source>
        <dbReference type="ARBA" id="ARBA00023163"/>
    </source>
</evidence>
<keyword evidence="15" id="KW-0694">RNA-binding</keyword>
<keyword evidence="12" id="KW-0378">Hydrolase</keyword>
<keyword evidence="17" id="KW-0804">Transcription</keyword>
<dbReference type="InterPro" id="IPR032675">
    <property type="entry name" value="LRR_dom_sf"/>
</dbReference>
<comment type="catalytic activity">
    <reaction evidence="1">
        <text>Exonucleolytic cleavage of poly(A) to 5'-AMP.</text>
        <dbReference type="EC" id="3.1.13.4"/>
    </reaction>
</comment>
<feature type="region of interest" description="Disordered" evidence="23">
    <location>
        <begin position="708"/>
        <end position="727"/>
    </location>
</feature>
<name>A0A9Q5I296_SANBA</name>
<keyword evidence="26" id="KW-1185">Reference proteome</keyword>
<evidence type="ECO:0000256" key="15">
    <source>
        <dbReference type="ARBA" id="ARBA00022884"/>
    </source>
</evidence>
<dbReference type="PANTHER" id="PTHR12121">
    <property type="entry name" value="CARBON CATABOLITE REPRESSOR PROTEIN 4"/>
    <property type="match status" value="1"/>
</dbReference>
<organism evidence="25 26">
    <name type="scientific">Sanghuangporus baumii</name>
    <name type="common">Phellinus baumii</name>
    <dbReference type="NCBI Taxonomy" id="108892"/>
    <lineage>
        <taxon>Eukaryota</taxon>
        <taxon>Fungi</taxon>
        <taxon>Dikarya</taxon>
        <taxon>Basidiomycota</taxon>
        <taxon>Agaricomycotina</taxon>
        <taxon>Agaricomycetes</taxon>
        <taxon>Hymenochaetales</taxon>
        <taxon>Hymenochaetaceae</taxon>
        <taxon>Sanghuangporus</taxon>
    </lineage>
</organism>
<keyword evidence="8" id="KW-0433">Leucine-rich repeat</keyword>
<keyword evidence="9" id="KW-0540">Nuclease</keyword>
<gene>
    <name evidence="25" type="ORF">A7U60_g2455</name>
</gene>
<dbReference type="SMART" id="SM00369">
    <property type="entry name" value="LRR_TYP"/>
    <property type="match status" value="3"/>
</dbReference>
<dbReference type="GO" id="GO:0005634">
    <property type="term" value="C:nucleus"/>
    <property type="evidence" value="ECO:0007669"/>
    <property type="project" value="UniProtKB-SubCell"/>
</dbReference>
<evidence type="ECO:0000256" key="10">
    <source>
        <dbReference type="ARBA" id="ARBA00022723"/>
    </source>
</evidence>
<evidence type="ECO:0000256" key="4">
    <source>
        <dbReference type="ARBA" id="ARBA00004496"/>
    </source>
</evidence>
<keyword evidence="7" id="KW-0963">Cytoplasm</keyword>
<dbReference type="InterPro" id="IPR050410">
    <property type="entry name" value="CCR4/nocturin_mRNA_transcr"/>
</dbReference>
<comment type="similarity">
    <text evidence="5">Belongs to the CCR4/nocturin family.</text>
</comment>
<evidence type="ECO:0000259" key="24">
    <source>
        <dbReference type="Pfam" id="PF03372"/>
    </source>
</evidence>
<evidence type="ECO:0000256" key="20">
    <source>
        <dbReference type="ARBA" id="ARBA00030493"/>
    </source>
</evidence>
<dbReference type="GO" id="GO:0046872">
    <property type="term" value="F:metal ion binding"/>
    <property type="evidence" value="ECO:0007669"/>
    <property type="project" value="UniProtKB-KW"/>
</dbReference>
<evidence type="ECO:0000313" key="26">
    <source>
        <dbReference type="Proteomes" id="UP000757232"/>
    </source>
</evidence>
<dbReference type="InterPro" id="IPR001611">
    <property type="entry name" value="Leu-rich_rpt"/>
</dbReference>
<dbReference type="Gene3D" id="3.80.10.10">
    <property type="entry name" value="Ribonuclease Inhibitor"/>
    <property type="match status" value="1"/>
</dbReference>